<dbReference type="InParanoid" id="E9I2X9"/>
<dbReference type="KEGG" id="dpx:DAPPUDRAFT_338569"/>
<organism evidence="1 2">
    <name type="scientific">Daphnia pulex</name>
    <name type="common">Water flea</name>
    <dbReference type="NCBI Taxonomy" id="6669"/>
    <lineage>
        <taxon>Eukaryota</taxon>
        <taxon>Metazoa</taxon>
        <taxon>Ecdysozoa</taxon>
        <taxon>Arthropoda</taxon>
        <taxon>Crustacea</taxon>
        <taxon>Branchiopoda</taxon>
        <taxon>Diplostraca</taxon>
        <taxon>Cladocera</taxon>
        <taxon>Anomopoda</taxon>
        <taxon>Daphniidae</taxon>
        <taxon>Daphnia</taxon>
    </lineage>
</organism>
<protein>
    <submittedName>
        <fullName evidence="1">Uncharacterized protein</fullName>
    </submittedName>
</protein>
<reference evidence="1 2" key="1">
    <citation type="journal article" date="2011" name="Science">
        <title>The ecoresponsive genome of Daphnia pulex.</title>
        <authorList>
            <person name="Colbourne J.K."/>
            <person name="Pfrender M.E."/>
            <person name="Gilbert D."/>
            <person name="Thomas W.K."/>
            <person name="Tucker A."/>
            <person name="Oakley T.H."/>
            <person name="Tokishita S."/>
            <person name="Aerts A."/>
            <person name="Arnold G.J."/>
            <person name="Basu M.K."/>
            <person name="Bauer D.J."/>
            <person name="Caceres C.E."/>
            <person name="Carmel L."/>
            <person name="Casola C."/>
            <person name="Choi J.H."/>
            <person name="Detter J.C."/>
            <person name="Dong Q."/>
            <person name="Dusheyko S."/>
            <person name="Eads B.D."/>
            <person name="Frohlich T."/>
            <person name="Geiler-Samerotte K.A."/>
            <person name="Gerlach D."/>
            <person name="Hatcher P."/>
            <person name="Jogdeo S."/>
            <person name="Krijgsveld J."/>
            <person name="Kriventseva E.V."/>
            <person name="Kultz D."/>
            <person name="Laforsch C."/>
            <person name="Lindquist E."/>
            <person name="Lopez J."/>
            <person name="Manak J.R."/>
            <person name="Muller J."/>
            <person name="Pangilinan J."/>
            <person name="Patwardhan R.P."/>
            <person name="Pitluck S."/>
            <person name="Pritham E.J."/>
            <person name="Rechtsteiner A."/>
            <person name="Rho M."/>
            <person name="Rogozin I.B."/>
            <person name="Sakarya O."/>
            <person name="Salamov A."/>
            <person name="Schaack S."/>
            <person name="Shapiro H."/>
            <person name="Shiga Y."/>
            <person name="Skalitzky C."/>
            <person name="Smith Z."/>
            <person name="Souvorov A."/>
            <person name="Sung W."/>
            <person name="Tang Z."/>
            <person name="Tsuchiya D."/>
            <person name="Tu H."/>
            <person name="Vos H."/>
            <person name="Wang M."/>
            <person name="Wolf Y.I."/>
            <person name="Yamagata H."/>
            <person name="Yamada T."/>
            <person name="Ye Y."/>
            <person name="Shaw J.R."/>
            <person name="Andrews J."/>
            <person name="Crease T.J."/>
            <person name="Tang H."/>
            <person name="Lucas S.M."/>
            <person name="Robertson H.M."/>
            <person name="Bork P."/>
            <person name="Koonin E.V."/>
            <person name="Zdobnov E.M."/>
            <person name="Grigoriev I.V."/>
            <person name="Lynch M."/>
            <person name="Boore J.L."/>
        </authorList>
    </citation>
    <scope>NUCLEOTIDE SEQUENCE [LARGE SCALE GENOMIC DNA]</scope>
</reference>
<gene>
    <name evidence="1" type="ORF">DAPPUDRAFT_338569</name>
</gene>
<name>E9I2X9_DAPPU</name>
<dbReference type="OrthoDB" id="6374132at2759"/>
<dbReference type="AlphaFoldDB" id="E9I2X9"/>
<dbReference type="Proteomes" id="UP000000305">
    <property type="component" value="Unassembled WGS sequence"/>
</dbReference>
<keyword evidence="2" id="KW-1185">Reference proteome</keyword>
<dbReference type="EMBL" id="GL734281">
    <property type="protein sequence ID" value="EFX61651.1"/>
    <property type="molecule type" value="Genomic_DNA"/>
</dbReference>
<accession>E9I2X9</accession>
<sequence>MASLSHAAFSLMRKKQAACPVDSADFETDEDDDCFQEPEGMIDSILAIVHSPEDSP</sequence>
<evidence type="ECO:0000313" key="2">
    <source>
        <dbReference type="Proteomes" id="UP000000305"/>
    </source>
</evidence>
<evidence type="ECO:0000313" key="1">
    <source>
        <dbReference type="EMBL" id="EFX61651.1"/>
    </source>
</evidence>
<proteinExistence type="predicted"/>
<dbReference type="HOGENOM" id="CLU_691278_0_0_1"/>